<dbReference type="Proteomes" id="UP000013776">
    <property type="component" value="Unassembled WGS sequence"/>
</dbReference>
<dbReference type="EMBL" id="CAHR02000273">
    <property type="protein sequence ID" value="CCG84617.1"/>
    <property type="molecule type" value="Genomic_DNA"/>
</dbReference>
<comment type="caution">
    <text evidence="1">The sequence shown here is derived from an EMBL/GenBank/DDBJ whole genome shotgun (WGS) entry which is preliminary data.</text>
</comment>
<dbReference type="STRING" id="1097556.R4XG28"/>
<evidence type="ECO:0000313" key="1">
    <source>
        <dbReference type="EMBL" id="CCG84617.1"/>
    </source>
</evidence>
<dbReference type="PANTHER" id="PTHR19446">
    <property type="entry name" value="REVERSE TRANSCRIPTASES"/>
    <property type="match status" value="1"/>
</dbReference>
<name>R4XG28_TAPDE</name>
<dbReference type="VEuPathDB" id="FungiDB:TAPDE_005106"/>
<evidence type="ECO:0008006" key="3">
    <source>
        <dbReference type="Google" id="ProtNLM"/>
    </source>
</evidence>
<dbReference type="AlphaFoldDB" id="R4XG28"/>
<proteinExistence type="predicted"/>
<gene>
    <name evidence="1" type="ORF">TAPDE_005106</name>
</gene>
<keyword evidence="2" id="KW-1185">Reference proteome</keyword>
<accession>R4XG28</accession>
<sequence>MSSAYVAAATTFSKDFDLREHRSTPRGYITNLLWAVQHFSIRYLTTTKEGYRQKASLIAHDINTEAVQELAMNHSSNISVDDRSVTSSYATIKSYAESYKLDVARIETSRRKRLQNEERRPTAFTREAIFQSKGSVVQIPKLDDPLGIGSSTSESGLIRSRIANFYEALHTPDDVAFRNTTYKEEVDAFLSMSVKPGTLKEGIGKATRNSIQVDMDVEEVFAATKKANMASAAGNSGIPYRFWLIFHSIFGARLVALANYMMKGGELGQSDPIIPVTILYKRGTRSDIRNYRPISLIDTHLRILLIAITTRLGKAFTRIIPDKQTAFIPKRSIIMNVLTVILALEWGGPSLSTNTSTVFPD</sequence>
<dbReference type="OrthoDB" id="4368687at2759"/>
<organism evidence="1 2">
    <name type="scientific">Taphrina deformans (strain PYCC 5710 / ATCC 11124 / CBS 356.35 / IMI 108563 / JCM 9778 / NBRC 8474)</name>
    <name type="common">Peach leaf curl fungus</name>
    <name type="synonym">Lalaria deformans</name>
    <dbReference type="NCBI Taxonomy" id="1097556"/>
    <lineage>
        <taxon>Eukaryota</taxon>
        <taxon>Fungi</taxon>
        <taxon>Dikarya</taxon>
        <taxon>Ascomycota</taxon>
        <taxon>Taphrinomycotina</taxon>
        <taxon>Taphrinomycetes</taxon>
        <taxon>Taphrinales</taxon>
        <taxon>Taphrinaceae</taxon>
        <taxon>Taphrina</taxon>
    </lineage>
</organism>
<protein>
    <recommendedName>
        <fullName evidence="3">Reverse transcriptase domain-containing protein</fullName>
    </recommendedName>
</protein>
<reference evidence="1 2" key="1">
    <citation type="journal article" date="2013" name="MBio">
        <title>Genome sequencing of the plant pathogen Taphrina deformans, the causal agent of peach leaf curl.</title>
        <authorList>
            <person name="Cisse O.H."/>
            <person name="Almeida J.M.G.C.F."/>
            <person name="Fonseca A."/>
            <person name="Kumar A.A."/>
            <person name="Salojaervi J."/>
            <person name="Overmyer K."/>
            <person name="Hauser P.M."/>
            <person name="Pagni M."/>
        </authorList>
    </citation>
    <scope>NUCLEOTIDE SEQUENCE [LARGE SCALE GENOMIC DNA]</scope>
    <source>
        <strain evidence="2">PYCC 5710 / ATCC 11124 / CBS 356.35 / IMI 108563 / JCM 9778 / NBRC 8474</strain>
    </source>
</reference>
<evidence type="ECO:0000313" key="2">
    <source>
        <dbReference type="Proteomes" id="UP000013776"/>
    </source>
</evidence>